<evidence type="ECO:0000256" key="2">
    <source>
        <dbReference type="SAM" id="MobiDB-lite"/>
    </source>
</evidence>
<feature type="compositionally biased region" description="Basic and acidic residues" evidence="2">
    <location>
        <begin position="615"/>
        <end position="624"/>
    </location>
</feature>
<keyword evidence="1" id="KW-0175">Coiled coil</keyword>
<gene>
    <name evidence="3" type="ORF">R1sor_012755</name>
</gene>
<feature type="region of interest" description="Disordered" evidence="2">
    <location>
        <begin position="746"/>
        <end position="774"/>
    </location>
</feature>
<sequence>MSASTSLQPSEDVTEDPGEGDKEDWDEKDFILPIEYFVEECKLPSHGIHPAELPKNLVSDEQLVSCFGPKAGKGGRNGHRWDLSKQIPPADILSLVQVIDGHDKPINGTIGVIFPRALYAERILGQKINCAAFAHDKLKNQIKAQKTRKLAKPTGPPCVRTLRVYTPPKSLKFDDNDVTETTPMLEVDAAEAKDKGKLTELQLRGMPAEKSEASGSASPTVCSELSGDPKSFGASPMKSVQIESIEVLKLEIKQQQEKKHSIEDSLSKARDKISALRKTAYNSKRTAEDCESTLTSEVNTRLDLTHRESKLNQRNKEIAMLLELDENFDENDSEVERLDQLEREGEDLTVQMAEVLDAIAASESKEKNLREQIEAAMKCREETESQLLEVTNEISGKEKTLSQVEDVLNVLAKELTFLEQYFSLPCPALCPRYVPTPIEVTRTIFRLTSCHACNLGFHCFNFVPTSCGHAYHPPCILPLLAKAHTEHPTCLACEERLHPDWIETWGFRVNAEHKVEVEAALGLKKQKLAFEEGLRELYHNDPARALERREYLKKQQQLVTVVYTEDQVEHDWKASSAASKVRRHLWTSSGGGQTSQPPTPTSAPASSNVQQLKPVKIEGEKDNVGKSAGPKKRKGPKHSDDTVLPPPHKVKTRHATKSEIGTGIDSPSESRTITLKSYKAINTPPKDANTRRKMSLDKNGTRIQITFLGIFNISKCWGLSGGQLTYSGCGRALRDGRPCGLGIAARASRDQGSSSPNSQRSTPGLKSRDRSGHTCAESGADKHMFHFFVQTAEEDYILEVWDRAGQSLFNITGQEFFETFGSDITQLHQFVYNRLSSSSWVIMVIGKPTARGNLKAVSFSRVELTSPAVPVESAQGQVGVVKVRDSSRGKESAEPSSTSGPRP</sequence>
<dbReference type="EMBL" id="JBJQOH010000002">
    <property type="protein sequence ID" value="KAL3698679.1"/>
    <property type="molecule type" value="Genomic_DNA"/>
</dbReference>
<feature type="compositionally biased region" description="Polar residues" evidence="2">
    <location>
        <begin position="894"/>
        <end position="903"/>
    </location>
</feature>
<feature type="region of interest" description="Disordered" evidence="2">
    <location>
        <begin position="1"/>
        <end position="25"/>
    </location>
</feature>
<feature type="coiled-coil region" evidence="1">
    <location>
        <begin position="324"/>
        <end position="400"/>
    </location>
</feature>
<keyword evidence="4" id="KW-1185">Reference proteome</keyword>
<dbReference type="AlphaFoldDB" id="A0ABD3I6J5"/>
<feature type="region of interest" description="Disordered" evidence="2">
    <location>
        <begin position="573"/>
        <end position="669"/>
    </location>
</feature>
<proteinExistence type="predicted"/>
<name>A0ABD3I6J5_9MARC</name>
<feature type="compositionally biased region" description="Polar residues" evidence="2">
    <location>
        <begin position="213"/>
        <end position="223"/>
    </location>
</feature>
<feature type="compositionally biased region" description="Acidic residues" evidence="2">
    <location>
        <begin position="12"/>
        <end position="25"/>
    </location>
</feature>
<feature type="compositionally biased region" description="Polar residues" evidence="2">
    <location>
        <begin position="750"/>
        <end position="764"/>
    </location>
</feature>
<reference evidence="3 4" key="1">
    <citation type="submission" date="2024-09" db="EMBL/GenBank/DDBJ databases">
        <title>Chromosome-scale assembly of Riccia sorocarpa.</title>
        <authorList>
            <person name="Paukszto L."/>
        </authorList>
    </citation>
    <scope>NUCLEOTIDE SEQUENCE [LARGE SCALE GENOMIC DNA]</scope>
    <source>
        <strain evidence="3">LP-2024</strain>
        <tissue evidence="3">Aerial parts of the thallus</tissue>
    </source>
</reference>
<dbReference type="Proteomes" id="UP001633002">
    <property type="component" value="Unassembled WGS sequence"/>
</dbReference>
<accession>A0ABD3I6J5</accession>
<feature type="compositionally biased region" description="Basic and acidic residues" evidence="2">
    <location>
        <begin position="882"/>
        <end position="893"/>
    </location>
</feature>
<evidence type="ECO:0000256" key="1">
    <source>
        <dbReference type="SAM" id="Coils"/>
    </source>
</evidence>
<feature type="region of interest" description="Disordered" evidence="2">
    <location>
        <begin position="206"/>
        <end position="235"/>
    </location>
</feature>
<feature type="coiled-coil region" evidence="1">
    <location>
        <begin position="245"/>
        <end position="272"/>
    </location>
</feature>
<comment type="caution">
    <text evidence="3">The sequence shown here is derived from an EMBL/GenBank/DDBJ whole genome shotgun (WGS) entry which is preliminary data.</text>
</comment>
<organism evidence="3 4">
    <name type="scientific">Riccia sorocarpa</name>
    <dbReference type="NCBI Taxonomy" id="122646"/>
    <lineage>
        <taxon>Eukaryota</taxon>
        <taxon>Viridiplantae</taxon>
        <taxon>Streptophyta</taxon>
        <taxon>Embryophyta</taxon>
        <taxon>Marchantiophyta</taxon>
        <taxon>Marchantiopsida</taxon>
        <taxon>Marchantiidae</taxon>
        <taxon>Marchantiales</taxon>
        <taxon>Ricciaceae</taxon>
        <taxon>Riccia</taxon>
    </lineage>
</organism>
<evidence type="ECO:0008006" key="5">
    <source>
        <dbReference type="Google" id="ProtNLM"/>
    </source>
</evidence>
<protein>
    <recommendedName>
        <fullName evidence="5">RING-type domain-containing protein</fullName>
    </recommendedName>
</protein>
<feature type="region of interest" description="Disordered" evidence="2">
    <location>
        <begin position="876"/>
        <end position="903"/>
    </location>
</feature>
<evidence type="ECO:0000313" key="4">
    <source>
        <dbReference type="Proteomes" id="UP001633002"/>
    </source>
</evidence>
<evidence type="ECO:0000313" key="3">
    <source>
        <dbReference type="EMBL" id="KAL3698679.1"/>
    </source>
</evidence>
<feature type="compositionally biased region" description="Polar residues" evidence="2">
    <location>
        <begin position="1"/>
        <end position="11"/>
    </location>
</feature>